<name>A0ABR0J6E8_9EURO</name>
<reference evidence="7 8" key="1">
    <citation type="submission" date="2023-08" db="EMBL/GenBank/DDBJ databases">
        <title>Black Yeasts Isolated from many extreme environments.</title>
        <authorList>
            <person name="Coleine C."/>
            <person name="Stajich J.E."/>
            <person name="Selbmann L."/>
        </authorList>
    </citation>
    <scope>NUCLEOTIDE SEQUENCE [LARGE SCALE GENOMIC DNA]</scope>
    <source>
        <strain evidence="7 8">CCFEE 6328</strain>
    </source>
</reference>
<evidence type="ECO:0000256" key="6">
    <source>
        <dbReference type="SAM" id="Phobius"/>
    </source>
</evidence>
<keyword evidence="3 6" id="KW-1133">Transmembrane helix</keyword>
<dbReference type="PANTHER" id="PTHR23423">
    <property type="entry name" value="ORGANIC SOLUTE TRANSPORTER-RELATED"/>
    <property type="match status" value="1"/>
</dbReference>
<feature type="region of interest" description="Disordered" evidence="5">
    <location>
        <begin position="356"/>
        <end position="377"/>
    </location>
</feature>
<feature type="transmembrane region" description="Helical" evidence="6">
    <location>
        <begin position="48"/>
        <end position="75"/>
    </location>
</feature>
<feature type="transmembrane region" description="Helical" evidence="6">
    <location>
        <begin position="285"/>
        <end position="305"/>
    </location>
</feature>
<sequence length="377" mass="42706">MASQETQKQKLLQLVLASFAEAEKTCTIPTILFFQDKLPGTSITFQRLMVALSACAVGISIAIFCYLIIGHQLYWTSTREQKHIIKIIGTLIVFGLLSFFSVVFLRLAPYLIPIAQFYEGFGMVSLFMLYIIYLTPEDATREQFFDNLERRWINGKKKTDRGSLRWFRIVCLMVFQILPARTGTLIASEVLRSVTCPITATRQYGNLGIEVISGVNTALTVAGVIVFERRMHAELQPHHGVLKLVAFKSLVGLQATQAIIFSTLASKRIWSPSKYVSYMDFLEGVPNFMVCWEVFFCSLLFLKAYSFAPYKAKVQQGAVPQRGSSKAFVALINPLDIWWGYRYLFTGHLRLHKESDSNLPTKKHDNAAQLEDGLTRP</sequence>
<evidence type="ECO:0000256" key="2">
    <source>
        <dbReference type="ARBA" id="ARBA00022692"/>
    </source>
</evidence>
<feature type="transmembrane region" description="Helical" evidence="6">
    <location>
        <begin position="166"/>
        <end position="187"/>
    </location>
</feature>
<evidence type="ECO:0000256" key="3">
    <source>
        <dbReference type="ARBA" id="ARBA00022989"/>
    </source>
</evidence>
<evidence type="ECO:0000256" key="4">
    <source>
        <dbReference type="ARBA" id="ARBA00023136"/>
    </source>
</evidence>
<dbReference type="EMBL" id="JAVRRF010000016">
    <property type="protein sequence ID" value="KAK5057379.1"/>
    <property type="molecule type" value="Genomic_DNA"/>
</dbReference>
<keyword evidence="8" id="KW-1185">Reference proteome</keyword>
<feature type="transmembrane region" description="Helical" evidence="6">
    <location>
        <begin position="207"/>
        <end position="228"/>
    </location>
</feature>
<evidence type="ECO:0000313" key="8">
    <source>
        <dbReference type="Proteomes" id="UP001345691"/>
    </source>
</evidence>
<feature type="transmembrane region" description="Helical" evidence="6">
    <location>
        <begin position="240"/>
        <end position="265"/>
    </location>
</feature>
<feature type="transmembrane region" description="Helical" evidence="6">
    <location>
        <begin position="87"/>
        <end position="108"/>
    </location>
</feature>
<feature type="transmembrane region" description="Helical" evidence="6">
    <location>
        <begin position="114"/>
        <end position="134"/>
    </location>
</feature>
<accession>A0ABR0J6E8</accession>
<evidence type="ECO:0000256" key="1">
    <source>
        <dbReference type="ARBA" id="ARBA00004141"/>
    </source>
</evidence>
<comment type="caution">
    <text evidence="7">The sequence shown here is derived from an EMBL/GenBank/DDBJ whole genome shotgun (WGS) entry which is preliminary data.</text>
</comment>
<dbReference type="InterPro" id="IPR005178">
    <property type="entry name" value="Ostalpha/TMEM184C"/>
</dbReference>
<organism evidence="7 8">
    <name type="scientific">Exophiala sideris</name>
    <dbReference type="NCBI Taxonomy" id="1016849"/>
    <lineage>
        <taxon>Eukaryota</taxon>
        <taxon>Fungi</taxon>
        <taxon>Dikarya</taxon>
        <taxon>Ascomycota</taxon>
        <taxon>Pezizomycotina</taxon>
        <taxon>Eurotiomycetes</taxon>
        <taxon>Chaetothyriomycetidae</taxon>
        <taxon>Chaetothyriales</taxon>
        <taxon>Herpotrichiellaceae</taxon>
        <taxon>Exophiala</taxon>
    </lineage>
</organism>
<keyword evidence="2 6" id="KW-0812">Transmembrane</keyword>
<evidence type="ECO:0000256" key="5">
    <source>
        <dbReference type="SAM" id="MobiDB-lite"/>
    </source>
</evidence>
<dbReference type="SMART" id="SM01417">
    <property type="entry name" value="Solute_trans_a"/>
    <property type="match status" value="1"/>
</dbReference>
<protein>
    <submittedName>
        <fullName evidence="7">Uncharacterized protein</fullName>
    </submittedName>
</protein>
<dbReference type="Proteomes" id="UP001345691">
    <property type="component" value="Unassembled WGS sequence"/>
</dbReference>
<gene>
    <name evidence="7" type="ORF">LTR69_007419</name>
</gene>
<comment type="subcellular location">
    <subcellularLocation>
        <location evidence="1">Membrane</location>
        <topology evidence="1">Multi-pass membrane protein</topology>
    </subcellularLocation>
</comment>
<evidence type="ECO:0000313" key="7">
    <source>
        <dbReference type="EMBL" id="KAK5057379.1"/>
    </source>
</evidence>
<keyword evidence="4 6" id="KW-0472">Membrane</keyword>
<feature type="compositionally biased region" description="Basic and acidic residues" evidence="5">
    <location>
        <begin position="356"/>
        <end position="366"/>
    </location>
</feature>
<dbReference type="Pfam" id="PF03619">
    <property type="entry name" value="Solute_trans_a"/>
    <property type="match status" value="1"/>
</dbReference>
<proteinExistence type="predicted"/>